<dbReference type="PANTHER" id="PTHR43122:SF1">
    <property type="entry name" value="IRON-SULFUR-BINDING PROTEIN"/>
    <property type="match status" value="1"/>
</dbReference>
<dbReference type="Gene3D" id="3.30.70.20">
    <property type="match status" value="1"/>
</dbReference>
<keyword evidence="1" id="KW-0479">Metal-binding</keyword>
<accession>A0A078KMK5</accession>
<dbReference type="AlphaFoldDB" id="A0A078KMK5"/>
<keyword evidence="2" id="KW-0408">Iron</keyword>
<evidence type="ECO:0000313" key="5">
    <source>
        <dbReference type="EMBL" id="CDZ23767.1"/>
    </source>
</evidence>
<dbReference type="KEGG" id="ccel:CCDG5_0637"/>
<name>A0A078KMK5_9FIRM</name>
<dbReference type="HOGENOM" id="CLU_139698_5_3_9"/>
<dbReference type="Proteomes" id="UP000032431">
    <property type="component" value="Chromosome I"/>
</dbReference>
<evidence type="ECO:0000256" key="3">
    <source>
        <dbReference type="ARBA" id="ARBA00023014"/>
    </source>
</evidence>
<dbReference type="OrthoDB" id="9804603at2"/>
<dbReference type="InterPro" id="IPR017896">
    <property type="entry name" value="4Fe4S_Fe-S-bd"/>
</dbReference>
<dbReference type="PANTHER" id="PTHR43122">
    <property type="entry name" value="FERREDOXIN SUBUNIT OF PYRUVATE:FLAVODOXIN OXIDOREDUCTASE-RELATED"/>
    <property type="match status" value="1"/>
</dbReference>
<dbReference type="Pfam" id="PF12838">
    <property type="entry name" value="Fer4_7"/>
    <property type="match status" value="1"/>
</dbReference>
<dbReference type="InterPro" id="IPR017900">
    <property type="entry name" value="4Fe4S_Fe_S_CS"/>
</dbReference>
<keyword evidence="3" id="KW-0411">Iron-sulfur</keyword>
<dbReference type="PROSITE" id="PS00198">
    <property type="entry name" value="4FE4S_FER_1"/>
    <property type="match status" value="2"/>
</dbReference>
<evidence type="ECO:0000256" key="2">
    <source>
        <dbReference type="ARBA" id="ARBA00023004"/>
    </source>
</evidence>
<evidence type="ECO:0000259" key="4">
    <source>
        <dbReference type="PROSITE" id="PS51379"/>
    </source>
</evidence>
<dbReference type="STRING" id="29343.CCDG5_0637"/>
<dbReference type="SUPFAM" id="SSF54862">
    <property type="entry name" value="4Fe-4S ferredoxins"/>
    <property type="match status" value="1"/>
</dbReference>
<evidence type="ECO:0000256" key="1">
    <source>
        <dbReference type="ARBA" id="ARBA00022723"/>
    </source>
</evidence>
<dbReference type="EMBL" id="LM995447">
    <property type="protein sequence ID" value="CDZ23767.1"/>
    <property type="molecule type" value="Genomic_DNA"/>
</dbReference>
<feature type="domain" description="4Fe-4S ferredoxin-type" evidence="4">
    <location>
        <begin position="2"/>
        <end position="31"/>
    </location>
</feature>
<protein>
    <recommendedName>
        <fullName evidence="4">4Fe-4S ferredoxin-type domain-containing protein</fullName>
    </recommendedName>
</protein>
<gene>
    <name evidence="5" type="ORF">CCDG5_0637</name>
</gene>
<reference evidence="6" key="1">
    <citation type="submission" date="2014-07" db="EMBL/GenBank/DDBJ databases">
        <authorList>
            <person name="Wibberg D."/>
        </authorList>
    </citation>
    <scope>NUCLEOTIDE SEQUENCE [LARGE SCALE GENOMIC DNA]</scope>
    <source>
        <strain evidence="6">DG5</strain>
    </source>
</reference>
<feature type="domain" description="4Fe-4S ferredoxin-type" evidence="4">
    <location>
        <begin position="39"/>
        <end position="67"/>
    </location>
</feature>
<proteinExistence type="predicted"/>
<keyword evidence="6" id="KW-1185">Reference proteome</keyword>
<dbReference type="GO" id="GO:0046872">
    <property type="term" value="F:metal ion binding"/>
    <property type="evidence" value="ECO:0007669"/>
    <property type="project" value="UniProtKB-KW"/>
</dbReference>
<dbReference type="PROSITE" id="PS51379">
    <property type="entry name" value="4FE4S_FER_2"/>
    <property type="match status" value="2"/>
</dbReference>
<organism evidence="5 6">
    <name type="scientific">[Clostridium] cellulosi</name>
    <dbReference type="NCBI Taxonomy" id="29343"/>
    <lineage>
        <taxon>Bacteria</taxon>
        <taxon>Bacillati</taxon>
        <taxon>Bacillota</taxon>
        <taxon>Clostridia</taxon>
        <taxon>Eubacteriales</taxon>
        <taxon>Oscillospiraceae</taxon>
        <taxon>Oscillospiraceae incertae sedis</taxon>
    </lineage>
</organism>
<evidence type="ECO:0000313" key="6">
    <source>
        <dbReference type="Proteomes" id="UP000032431"/>
    </source>
</evidence>
<dbReference type="PATRIC" id="fig|29343.3.peg.663"/>
<sequence>MPKVTVNEDLCKGCGLCVTACPKKIMVLSDKLNKKGYHPAHVFEIEKCIGCAMCAVMCPDVAIKVEK</sequence>
<dbReference type="GO" id="GO:0051536">
    <property type="term" value="F:iron-sulfur cluster binding"/>
    <property type="evidence" value="ECO:0007669"/>
    <property type="project" value="UniProtKB-KW"/>
</dbReference>